<gene>
    <name evidence="3" type="ORF">EDB81DRAFT_874766</name>
</gene>
<evidence type="ECO:0000259" key="2">
    <source>
        <dbReference type="Pfam" id="PF25545"/>
    </source>
</evidence>
<evidence type="ECO:0000256" key="1">
    <source>
        <dbReference type="SAM" id="MobiDB-lite"/>
    </source>
</evidence>
<dbReference type="EMBL" id="JAGMUV010000001">
    <property type="protein sequence ID" value="KAH7175950.1"/>
    <property type="molecule type" value="Genomic_DNA"/>
</dbReference>
<dbReference type="InterPro" id="IPR057684">
    <property type="entry name" value="DUF7924"/>
</dbReference>
<dbReference type="Pfam" id="PF25545">
    <property type="entry name" value="DUF7924"/>
    <property type="match status" value="1"/>
</dbReference>
<protein>
    <recommendedName>
        <fullName evidence="2">DUF7924 domain-containing protein</fullName>
    </recommendedName>
</protein>
<feature type="compositionally biased region" description="Basic residues" evidence="1">
    <location>
        <begin position="165"/>
        <end position="176"/>
    </location>
</feature>
<comment type="caution">
    <text evidence="3">The sequence shown here is derived from an EMBL/GenBank/DDBJ whole genome shotgun (WGS) entry which is preliminary data.</text>
</comment>
<proteinExistence type="predicted"/>
<dbReference type="PANTHER" id="PTHR42470:SF2">
    <property type="match status" value="1"/>
</dbReference>
<sequence length="176" mass="20639">MSTWHSQFEFWYPARGITELFRLVKRKDEIQRQILAFSISHDHRSVRIYGYYPVLDKEDDPKYYRHPIHTFDFTALDGKEKWTAYQFIKNVYDPWMPKHLKRICSAIDQLDFDTPSEGTGLSQSLASYSLRELDVESMPSLMVKDSQSDIVDQQTTPSTSLSKPGAKRRRSPVKRS</sequence>
<feature type="domain" description="DUF7924" evidence="2">
    <location>
        <begin position="15"/>
        <end position="107"/>
    </location>
</feature>
<accession>A0A9P9FT31</accession>
<dbReference type="AlphaFoldDB" id="A0A9P9FT31"/>
<evidence type="ECO:0000313" key="4">
    <source>
        <dbReference type="Proteomes" id="UP000738349"/>
    </source>
</evidence>
<feature type="region of interest" description="Disordered" evidence="1">
    <location>
        <begin position="144"/>
        <end position="176"/>
    </location>
</feature>
<evidence type="ECO:0000313" key="3">
    <source>
        <dbReference type="EMBL" id="KAH7175950.1"/>
    </source>
</evidence>
<feature type="compositionally biased region" description="Polar residues" evidence="1">
    <location>
        <begin position="148"/>
        <end position="162"/>
    </location>
</feature>
<name>A0A9P9FT31_9HYPO</name>
<keyword evidence="4" id="KW-1185">Reference proteome</keyword>
<dbReference type="PANTHER" id="PTHR42470">
    <property type="entry name" value="VAST DOMAIN-CONTAINING PROTEIN"/>
    <property type="match status" value="1"/>
</dbReference>
<organism evidence="3 4">
    <name type="scientific">Dactylonectria macrodidyma</name>
    <dbReference type="NCBI Taxonomy" id="307937"/>
    <lineage>
        <taxon>Eukaryota</taxon>
        <taxon>Fungi</taxon>
        <taxon>Dikarya</taxon>
        <taxon>Ascomycota</taxon>
        <taxon>Pezizomycotina</taxon>
        <taxon>Sordariomycetes</taxon>
        <taxon>Hypocreomycetidae</taxon>
        <taxon>Hypocreales</taxon>
        <taxon>Nectriaceae</taxon>
        <taxon>Dactylonectria</taxon>
    </lineage>
</organism>
<dbReference type="Proteomes" id="UP000738349">
    <property type="component" value="Unassembled WGS sequence"/>
</dbReference>
<reference evidence="3" key="1">
    <citation type="journal article" date="2021" name="Nat. Commun.">
        <title>Genetic determinants of endophytism in the Arabidopsis root mycobiome.</title>
        <authorList>
            <person name="Mesny F."/>
            <person name="Miyauchi S."/>
            <person name="Thiergart T."/>
            <person name="Pickel B."/>
            <person name="Atanasova L."/>
            <person name="Karlsson M."/>
            <person name="Huettel B."/>
            <person name="Barry K.W."/>
            <person name="Haridas S."/>
            <person name="Chen C."/>
            <person name="Bauer D."/>
            <person name="Andreopoulos W."/>
            <person name="Pangilinan J."/>
            <person name="LaButti K."/>
            <person name="Riley R."/>
            <person name="Lipzen A."/>
            <person name="Clum A."/>
            <person name="Drula E."/>
            <person name="Henrissat B."/>
            <person name="Kohler A."/>
            <person name="Grigoriev I.V."/>
            <person name="Martin F.M."/>
            <person name="Hacquard S."/>
        </authorList>
    </citation>
    <scope>NUCLEOTIDE SEQUENCE</scope>
    <source>
        <strain evidence="3">MPI-CAGE-AT-0147</strain>
    </source>
</reference>
<dbReference type="OrthoDB" id="5132737at2759"/>